<dbReference type="OrthoDB" id="441172at2759"/>
<evidence type="ECO:0000313" key="3">
    <source>
        <dbReference type="Proteomes" id="UP000228380"/>
    </source>
</evidence>
<evidence type="ECO:0000259" key="2">
    <source>
        <dbReference type="PROSITE" id="PS50181"/>
    </source>
</evidence>
<evidence type="ECO:0000256" key="1">
    <source>
        <dbReference type="SAM" id="MobiDB-lite"/>
    </source>
</evidence>
<feature type="region of interest" description="Disordered" evidence="1">
    <location>
        <begin position="197"/>
        <end position="255"/>
    </location>
</feature>
<dbReference type="CDD" id="cd09917">
    <property type="entry name" value="F-box_SF"/>
    <property type="match status" value="1"/>
</dbReference>
<feature type="region of interest" description="Disordered" evidence="1">
    <location>
        <begin position="325"/>
        <end position="348"/>
    </location>
</feature>
<proteinExistence type="predicted"/>
<protein>
    <submittedName>
        <fullName evidence="4">F-box protein At5g39450</fullName>
    </submittedName>
</protein>
<dbReference type="RefSeq" id="XP_038989191.1">
    <property type="nucleotide sequence ID" value="XM_039133263.1"/>
</dbReference>
<dbReference type="AlphaFoldDB" id="A0A8B9AQY4"/>
<keyword evidence="3" id="KW-1185">Reference proteome</keyword>
<dbReference type="SMART" id="SM00256">
    <property type="entry name" value="FBOX"/>
    <property type="match status" value="1"/>
</dbReference>
<feature type="domain" description="F-box" evidence="2">
    <location>
        <begin position="17"/>
        <end position="64"/>
    </location>
</feature>
<dbReference type="PANTHER" id="PTHR31370">
    <property type="entry name" value="F-BOX PROTEIN FAMILY-LIKE"/>
    <property type="match status" value="1"/>
</dbReference>
<evidence type="ECO:0000313" key="4">
    <source>
        <dbReference type="RefSeq" id="XP_038989191.1"/>
    </source>
</evidence>
<dbReference type="Gene3D" id="1.20.1280.50">
    <property type="match status" value="1"/>
</dbReference>
<dbReference type="PROSITE" id="PS50181">
    <property type="entry name" value="FBOX"/>
    <property type="match status" value="1"/>
</dbReference>
<dbReference type="PANTHER" id="PTHR31370:SF2">
    <property type="entry name" value="OS08G0105100 PROTEIN"/>
    <property type="match status" value="1"/>
</dbReference>
<organism evidence="3 4">
    <name type="scientific">Phoenix dactylifera</name>
    <name type="common">Date palm</name>
    <dbReference type="NCBI Taxonomy" id="42345"/>
    <lineage>
        <taxon>Eukaryota</taxon>
        <taxon>Viridiplantae</taxon>
        <taxon>Streptophyta</taxon>
        <taxon>Embryophyta</taxon>
        <taxon>Tracheophyta</taxon>
        <taxon>Spermatophyta</taxon>
        <taxon>Magnoliopsida</taxon>
        <taxon>Liliopsida</taxon>
        <taxon>Arecaceae</taxon>
        <taxon>Coryphoideae</taxon>
        <taxon>Phoeniceae</taxon>
        <taxon>Phoenix</taxon>
    </lineage>
</organism>
<dbReference type="InterPro" id="IPR040275">
    <property type="entry name" value="At5g39450-like"/>
</dbReference>
<dbReference type="InterPro" id="IPR036047">
    <property type="entry name" value="F-box-like_dom_sf"/>
</dbReference>
<gene>
    <name evidence="4" type="primary">LOC120112985</name>
</gene>
<feature type="compositionally biased region" description="Polar residues" evidence="1">
    <location>
        <begin position="225"/>
        <end position="239"/>
    </location>
</feature>
<sequence length="635" mass="69172">MPGETMAADEAKADCGSSLLLGLPEDVLELISGLLQPRDLCSLALCCRGLRAAVAASEKAWLAQCRRLGPPPDLLPRWRSGVRSYGALCRFLSSVSPLLGIWVHQNPELGNVVCVIWGFLSVAACRVIPQELGPLGLDAGPLLWAPVFEIFADFDGAPSLLFVHGRDLADECLFPGAVRSLDPAANVLLLEVDARPSVNPSPPSKSHLLPQCRSFSTDSEPKDPTFTSNFCRSDTTVASRPSPPPVPPPPPPPPFSRLAFGDRRRLLDLVAGRVRLKVPQDLAAAPLFPCSPTHDDIAILADRRLSLIQMHKLNGGRMDPKVAEPTLGSSEHSRIPSSDEIPCSRSSTTGRRRNLFSVAGYVKDGLKQFMGRSSSSLNASGLISSKRVSLGSGESKHVPVHEFLRTGDTIRLSLRAAYMRLTTYRAWPNMHDNRFALYKLPLQAPEAGREYAGLWGGTFGWPPGRPSEDKPGKALFFLLLSYEEAEGQLLLIATKILEGTHYVLHPNGSAMFTVKVDEPATEPFPWETDGDSIHVEVKHTCSGEGIANGYGFRYPGSKPGSLYVIQHGLLAFVWSESKAVLTLQRLDLEELLKKGERVPSLPPIDNFAYLTKSYSNVFAGFPTNSSCSTSPRKYH</sequence>
<dbReference type="Pfam" id="PF00646">
    <property type="entry name" value="F-box"/>
    <property type="match status" value="1"/>
</dbReference>
<feature type="compositionally biased region" description="Pro residues" evidence="1">
    <location>
        <begin position="241"/>
        <end position="255"/>
    </location>
</feature>
<dbReference type="Proteomes" id="UP000228380">
    <property type="component" value="Chromosome 1"/>
</dbReference>
<reference evidence="3" key="1">
    <citation type="journal article" date="2019" name="Nat. Commun.">
        <title>Genome-wide association mapping of date palm fruit traits.</title>
        <authorList>
            <person name="Hazzouri K.M."/>
            <person name="Gros-Balthazard M."/>
            <person name="Flowers J.M."/>
            <person name="Copetti D."/>
            <person name="Lemansour A."/>
            <person name="Lebrun M."/>
            <person name="Masmoudi K."/>
            <person name="Ferrand S."/>
            <person name="Dhar M.I."/>
            <person name="Fresquez Z.A."/>
            <person name="Rosas U."/>
            <person name="Zhang J."/>
            <person name="Talag J."/>
            <person name="Lee S."/>
            <person name="Kudrna D."/>
            <person name="Powell R.F."/>
            <person name="Leitch I.J."/>
            <person name="Krueger R.R."/>
            <person name="Wing R.A."/>
            <person name="Amiri K.M.A."/>
            <person name="Purugganan M.D."/>
        </authorList>
    </citation>
    <scope>NUCLEOTIDE SEQUENCE [LARGE SCALE GENOMIC DNA]</scope>
    <source>
        <strain evidence="3">cv. Khalas</strain>
    </source>
</reference>
<dbReference type="GeneID" id="120112985"/>
<dbReference type="SUPFAM" id="SSF81383">
    <property type="entry name" value="F-box domain"/>
    <property type="match status" value="1"/>
</dbReference>
<reference evidence="4" key="2">
    <citation type="submission" date="2025-08" db="UniProtKB">
        <authorList>
            <consortium name="RefSeq"/>
        </authorList>
    </citation>
    <scope>IDENTIFICATION</scope>
    <source>
        <tissue evidence="4">Young leaves</tissue>
    </source>
</reference>
<dbReference type="InterPro" id="IPR001810">
    <property type="entry name" value="F-box_dom"/>
</dbReference>
<dbReference type="KEGG" id="pda:120112985"/>
<accession>A0A8B9AQY4</accession>
<name>A0A8B9AQY4_PHODC</name>